<reference evidence="2 3" key="1">
    <citation type="submission" date="2022-04" db="EMBL/GenBank/DDBJ databases">
        <title>Identification of a novel bacterium isolated from mangrove sediments.</title>
        <authorList>
            <person name="Pan X."/>
        </authorList>
    </citation>
    <scope>NUCLEOTIDE SEQUENCE [LARGE SCALE GENOMIC DNA]</scope>
    <source>
        <strain evidence="2 3">B2638</strain>
    </source>
</reference>
<gene>
    <name evidence="2" type="ORF">MTR66_20435</name>
</gene>
<proteinExistence type="predicted"/>
<organism evidence="2 3">
    <name type="scientific">Novosphingobium beihaiensis</name>
    <dbReference type="NCBI Taxonomy" id="2930389"/>
    <lineage>
        <taxon>Bacteria</taxon>
        <taxon>Pseudomonadati</taxon>
        <taxon>Pseudomonadota</taxon>
        <taxon>Alphaproteobacteria</taxon>
        <taxon>Sphingomonadales</taxon>
        <taxon>Sphingomonadaceae</taxon>
        <taxon>Novosphingobium</taxon>
    </lineage>
</organism>
<protein>
    <submittedName>
        <fullName evidence="2">Uncharacterized protein</fullName>
    </submittedName>
</protein>
<keyword evidence="3" id="KW-1185">Reference proteome</keyword>
<dbReference type="Proteomes" id="UP001202281">
    <property type="component" value="Unassembled WGS sequence"/>
</dbReference>
<evidence type="ECO:0000256" key="1">
    <source>
        <dbReference type="SAM" id="MobiDB-lite"/>
    </source>
</evidence>
<sequence>MNPIPIGWCLGGALAAAVAGGLAGWTVRDWKRDSEVLAEFQSAAKDLKQARETVDHAATAYEQERDDDRARTAVRESTIREIYHDRTVPADCAVPAAAVRVLDQAVDAANARTAGQPAPGLPEAAETAGAAD</sequence>
<name>A0ABT0BW01_9SPHN</name>
<dbReference type="RefSeq" id="WP_243924435.1">
    <property type="nucleotide sequence ID" value="NZ_JALHLG010000068.1"/>
</dbReference>
<dbReference type="EMBL" id="JALHLG010000068">
    <property type="protein sequence ID" value="MCJ2189165.1"/>
    <property type="molecule type" value="Genomic_DNA"/>
</dbReference>
<evidence type="ECO:0000313" key="3">
    <source>
        <dbReference type="Proteomes" id="UP001202281"/>
    </source>
</evidence>
<accession>A0ABT0BW01</accession>
<comment type="caution">
    <text evidence="2">The sequence shown here is derived from an EMBL/GenBank/DDBJ whole genome shotgun (WGS) entry which is preliminary data.</text>
</comment>
<evidence type="ECO:0000313" key="2">
    <source>
        <dbReference type="EMBL" id="MCJ2189165.1"/>
    </source>
</evidence>
<feature type="region of interest" description="Disordered" evidence="1">
    <location>
        <begin position="112"/>
        <end position="132"/>
    </location>
</feature>